<sequence length="96" mass="10250">MMHLLMLAGCTAGMCALAAATERQQALWFGRLLSARSTRWLRATGWLLLLLCLAGAVRGWGWSFGLVAYTGHTSLAAGLVYLGLILGAREGRSGAR</sequence>
<keyword evidence="1" id="KW-0812">Transmembrane</keyword>
<dbReference type="Pfam" id="PF11804">
    <property type="entry name" value="DUF3325"/>
    <property type="match status" value="1"/>
</dbReference>
<dbReference type="EMBL" id="CP106882">
    <property type="protein sequence ID" value="UYG53455.1"/>
    <property type="molecule type" value="Genomic_DNA"/>
</dbReference>
<keyword evidence="1" id="KW-1133">Transmembrane helix</keyword>
<keyword evidence="2" id="KW-0732">Signal</keyword>
<protein>
    <submittedName>
        <fullName evidence="3">DUF3325 domain-containing protein</fullName>
    </submittedName>
</protein>
<feature type="signal peptide" evidence="2">
    <location>
        <begin position="1"/>
        <end position="18"/>
    </location>
</feature>
<geneLocation type="plasmid" evidence="3 4">
    <name>unnamed1</name>
</geneLocation>
<evidence type="ECO:0000256" key="2">
    <source>
        <dbReference type="SAM" id="SignalP"/>
    </source>
</evidence>
<evidence type="ECO:0000313" key="4">
    <source>
        <dbReference type="Proteomes" id="UP001162800"/>
    </source>
</evidence>
<gene>
    <name evidence="3" type="ORF">M9799_18970</name>
</gene>
<feature type="transmembrane region" description="Helical" evidence="1">
    <location>
        <begin position="66"/>
        <end position="88"/>
    </location>
</feature>
<accession>A0ABY6GGJ9</accession>
<feature type="chain" id="PRO_5046958661" evidence="2">
    <location>
        <begin position="19"/>
        <end position="96"/>
    </location>
</feature>
<feature type="transmembrane region" description="Helical" evidence="1">
    <location>
        <begin position="44"/>
        <end position="61"/>
    </location>
</feature>
<keyword evidence="4" id="KW-1185">Reference proteome</keyword>
<keyword evidence="1" id="KW-0472">Membrane</keyword>
<evidence type="ECO:0000256" key="1">
    <source>
        <dbReference type="SAM" id="Phobius"/>
    </source>
</evidence>
<dbReference type="RefSeq" id="WP_231043679.1">
    <property type="nucleotide sequence ID" value="NZ_CP106882.1"/>
</dbReference>
<keyword evidence="3" id="KW-0614">Plasmid</keyword>
<name>A0ABY6GGJ9_9BURK</name>
<dbReference type="Proteomes" id="UP001162800">
    <property type="component" value="Plasmid unnamed1"/>
</dbReference>
<evidence type="ECO:0000313" key="3">
    <source>
        <dbReference type="EMBL" id="UYG53455.1"/>
    </source>
</evidence>
<organism evidence="3 4">
    <name type="scientific">Comamonas endophytica</name>
    <dbReference type="NCBI Taxonomy" id="2949090"/>
    <lineage>
        <taxon>Bacteria</taxon>
        <taxon>Pseudomonadati</taxon>
        <taxon>Pseudomonadota</taxon>
        <taxon>Betaproteobacteria</taxon>
        <taxon>Burkholderiales</taxon>
        <taxon>Comamonadaceae</taxon>
        <taxon>Comamonas</taxon>
    </lineage>
</organism>
<proteinExistence type="predicted"/>
<dbReference type="InterPro" id="IPR021762">
    <property type="entry name" value="DUF3325"/>
</dbReference>
<reference evidence="3" key="1">
    <citation type="submission" date="2022-09" db="EMBL/GenBank/DDBJ databases">
        <title>The complete genome of Acidovorax sp. 5MLIR.</title>
        <authorList>
            <person name="Liu L."/>
            <person name="Yue J."/>
            <person name="Yang F."/>
            <person name="Yuan J."/>
            <person name="Li L."/>
        </authorList>
    </citation>
    <scope>NUCLEOTIDE SEQUENCE</scope>
    <source>
        <strain evidence="3">5MLIR</strain>
        <plasmid evidence="3">unnamed1</plasmid>
    </source>
</reference>